<dbReference type="GO" id="GO:0031207">
    <property type="term" value="C:Sec62/Sec63 complex"/>
    <property type="evidence" value="ECO:0000318"/>
    <property type="project" value="GO_Central"/>
</dbReference>
<dbReference type="CDD" id="cd06257">
    <property type="entry name" value="DnaJ"/>
    <property type="match status" value="1"/>
</dbReference>
<evidence type="ECO:0000313" key="12">
    <source>
        <dbReference type="Proteomes" id="UP000005239"/>
    </source>
</evidence>
<keyword evidence="6 10" id="KW-1133">Transmembrane helix</keyword>
<name>A0A2A6CEL0_PRIPA</name>
<evidence type="ECO:0000256" key="1">
    <source>
        <dbReference type="ARBA" id="ARBA00004477"/>
    </source>
</evidence>
<feature type="compositionally biased region" description="Low complexity" evidence="9">
    <location>
        <begin position="542"/>
        <end position="564"/>
    </location>
</feature>
<dbReference type="EnsemblMetazoa" id="PPA04903.1">
    <property type="protein sequence ID" value="PPA04903.1"/>
    <property type="gene ID" value="WBGene00094457"/>
</dbReference>
<gene>
    <name evidence="11" type="primary">WBGene00094457</name>
</gene>
<dbReference type="Pfam" id="PF00226">
    <property type="entry name" value="DnaJ"/>
    <property type="match status" value="1"/>
</dbReference>
<reference evidence="12" key="1">
    <citation type="journal article" date="2008" name="Nat. Genet.">
        <title>The Pristionchus pacificus genome provides a unique perspective on nematode lifestyle and parasitism.</title>
        <authorList>
            <person name="Dieterich C."/>
            <person name="Clifton S.W."/>
            <person name="Schuster L.N."/>
            <person name="Chinwalla A."/>
            <person name="Delehaunty K."/>
            <person name="Dinkelacker I."/>
            <person name="Fulton L."/>
            <person name="Fulton R."/>
            <person name="Godfrey J."/>
            <person name="Minx P."/>
            <person name="Mitreva M."/>
            <person name="Roeseler W."/>
            <person name="Tian H."/>
            <person name="Witte H."/>
            <person name="Yang S.P."/>
            <person name="Wilson R.K."/>
            <person name="Sommer R.J."/>
        </authorList>
    </citation>
    <scope>NUCLEOTIDE SEQUENCE [LARGE SCALE GENOMIC DNA]</scope>
    <source>
        <strain evidence="12">PS312</strain>
    </source>
</reference>
<dbReference type="OrthoDB" id="1734229at2759"/>
<dbReference type="Pfam" id="PF02889">
    <property type="entry name" value="Sec63"/>
    <property type="match status" value="1"/>
</dbReference>
<evidence type="ECO:0000256" key="7">
    <source>
        <dbReference type="ARBA" id="ARBA00023136"/>
    </source>
</evidence>
<dbReference type="SMART" id="SM00973">
    <property type="entry name" value="Sec63"/>
    <property type="match status" value="1"/>
</dbReference>
<dbReference type="PANTHER" id="PTHR24075">
    <property type="entry name" value="SEC63 DOMAIN-CONTAINING"/>
    <property type="match status" value="1"/>
</dbReference>
<evidence type="ECO:0000256" key="10">
    <source>
        <dbReference type="SAM" id="Phobius"/>
    </source>
</evidence>
<evidence type="ECO:0000256" key="6">
    <source>
        <dbReference type="ARBA" id="ARBA00022989"/>
    </source>
</evidence>
<dbReference type="GO" id="GO:0006620">
    <property type="term" value="P:post-translational protein targeting to endoplasmic reticulum membrane"/>
    <property type="evidence" value="ECO:0000318"/>
    <property type="project" value="GO_Central"/>
</dbReference>
<dbReference type="PANTHER" id="PTHR24075:SF0">
    <property type="entry name" value="TRANSLOCATION PROTEIN SEC63 HOMOLOG"/>
    <property type="match status" value="1"/>
</dbReference>
<dbReference type="InterPro" id="IPR036869">
    <property type="entry name" value="J_dom_sf"/>
</dbReference>
<protein>
    <submittedName>
        <fullName evidence="11">Dnj-29</fullName>
    </submittedName>
</protein>
<evidence type="ECO:0000256" key="3">
    <source>
        <dbReference type="ARBA" id="ARBA00022692"/>
    </source>
</evidence>
<feature type="transmembrane region" description="Helical" evidence="10">
    <location>
        <begin position="189"/>
        <end position="214"/>
    </location>
</feature>
<evidence type="ECO:0000313" key="11">
    <source>
        <dbReference type="EnsemblMetazoa" id="PPA04903.1"/>
    </source>
</evidence>
<evidence type="ECO:0000256" key="5">
    <source>
        <dbReference type="ARBA" id="ARBA00022927"/>
    </source>
</evidence>
<feature type="compositionally biased region" description="Acidic residues" evidence="9">
    <location>
        <begin position="732"/>
        <end position="755"/>
    </location>
</feature>
<dbReference type="SUPFAM" id="SSF46565">
    <property type="entry name" value="Chaperone J-domain"/>
    <property type="match status" value="1"/>
</dbReference>
<evidence type="ECO:0000256" key="4">
    <source>
        <dbReference type="ARBA" id="ARBA00022824"/>
    </source>
</evidence>
<evidence type="ECO:0000256" key="8">
    <source>
        <dbReference type="ARBA" id="ARBA00023186"/>
    </source>
</evidence>
<dbReference type="SUPFAM" id="SSF158702">
    <property type="entry name" value="Sec63 N-terminal domain-like"/>
    <property type="match status" value="1"/>
</dbReference>
<feature type="compositionally biased region" description="Basic residues" evidence="9">
    <location>
        <begin position="525"/>
        <end position="541"/>
    </location>
</feature>
<dbReference type="GO" id="GO:0006614">
    <property type="term" value="P:SRP-dependent cotranslational protein targeting to membrane"/>
    <property type="evidence" value="ECO:0000318"/>
    <property type="project" value="GO_Central"/>
</dbReference>
<keyword evidence="8" id="KW-0143">Chaperone</keyword>
<keyword evidence="7 10" id="KW-0472">Membrane</keyword>
<evidence type="ECO:0000256" key="2">
    <source>
        <dbReference type="ARBA" id="ARBA00022448"/>
    </source>
</evidence>
<dbReference type="InterPro" id="IPR014756">
    <property type="entry name" value="Ig_E-set"/>
</dbReference>
<feature type="compositionally biased region" description="Acidic residues" evidence="9">
    <location>
        <begin position="488"/>
        <end position="504"/>
    </location>
</feature>
<dbReference type="SMART" id="SM00271">
    <property type="entry name" value="DnaJ"/>
    <property type="match status" value="1"/>
</dbReference>
<dbReference type="AlphaFoldDB" id="A0A2A6CEL0"/>
<feature type="compositionally biased region" description="Basic and acidic residues" evidence="9">
    <location>
        <begin position="567"/>
        <end position="583"/>
    </location>
</feature>
<keyword evidence="5" id="KW-0653">Protein transport</keyword>
<reference evidence="11" key="2">
    <citation type="submission" date="2022-06" db="UniProtKB">
        <authorList>
            <consortium name="EnsemblMetazoa"/>
        </authorList>
    </citation>
    <scope>IDENTIFICATION</scope>
    <source>
        <strain evidence="11">PS312</strain>
    </source>
</reference>
<keyword evidence="2" id="KW-0813">Transport</keyword>
<evidence type="ECO:0000256" key="9">
    <source>
        <dbReference type="SAM" id="MobiDB-lite"/>
    </source>
</evidence>
<dbReference type="Gene3D" id="1.10.150.20">
    <property type="entry name" value="5' to 3' exonuclease, C-terminal subdomain"/>
    <property type="match status" value="1"/>
</dbReference>
<feature type="region of interest" description="Disordered" evidence="9">
    <location>
        <begin position="727"/>
        <end position="755"/>
    </location>
</feature>
<keyword evidence="4" id="KW-0256">Endoplasmic reticulum</keyword>
<organism evidence="11 12">
    <name type="scientific">Pristionchus pacificus</name>
    <name type="common">Parasitic nematode worm</name>
    <dbReference type="NCBI Taxonomy" id="54126"/>
    <lineage>
        <taxon>Eukaryota</taxon>
        <taxon>Metazoa</taxon>
        <taxon>Ecdysozoa</taxon>
        <taxon>Nematoda</taxon>
        <taxon>Chromadorea</taxon>
        <taxon>Rhabditida</taxon>
        <taxon>Rhabditina</taxon>
        <taxon>Diplogasteromorpha</taxon>
        <taxon>Diplogasteroidea</taxon>
        <taxon>Neodiplogasteridae</taxon>
        <taxon>Pristionchus</taxon>
    </lineage>
</organism>
<dbReference type="FunFam" id="1.10.287.110:FF:000063">
    <property type="entry name" value="Translocation protein SEC63"/>
    <property type="match status" value="1"/>
</dbReference>
<keyword evidence="3 10" id="KW-0812">Transmembrane</keyword>
<dbReference type="GO" id="GO:0008320">
    <property type="term" value="F:protein transmembrane transporter activity"/>
    <property type="evidence" value="ECO:0000318"/>
    <property type="project" value="GO_Central"/>
</dbReference>
<dbReference type="PROSITE" id="PS50076">
    <property type="entry name" value="DNAJ_2"/>
    <property type="match status" value="1"/>
</dbReference>
<dbReference type="Gene3D" id="1.10.287.110">
    <property type="entry name" value="DnaJ domain"/>
    <property type="match status" value="1"/>
</dbReference>
<accession>A0A2A6CEL0</accession>
<feature type="transmembrane region" description="Helical" evidence="10">
    <location>
        <begin position="15"/>
        <end position="35"/>
    </location>
</feature>
<dbReference type="PRINTS" id="PR00625">
    <property type="entry name" value="JDOMAIN"/>
</dbReference>
<feature type="transmembrane region" description="Helical" evidence="10">
    <location>
        <begin position="74"/>
        <end position="91"/>
    </location>
</feature>
<proteinExistence type="predicted"/>
<accession>A0A8R1Y6A9</accession>
<feature type="region of interest" description="Disordered" evidence="9">
    <location>
        <begin position="479"/>
        <end position="619"/>
    </location>
</feature>
<keyword evidence="12" id="KW-1185">Reference proteome</keyword>
<dbReference type="InterPro" id="IPR004179">
    <property type="entry name" value="Sec63-dom"/>
</dbReference>
<comment type="subcellular location">
    <subcellularLocation>
        <location evidence="1">Endoplasmic reticulum membrane</location>
        <topology evidence="1">Multi-pass membrane protein</topology>
    </subcellularLocation>
</comment>
<dbReference type="Proteomes" id="UP000005239">
    <property type="component" value="Unassembled WGS sequence"/>
</dbReference>
<dbReference type="InterPro" id="IPR001623">
    <property type="entry name" value="DnaJ_domain"/>
</dbReference>
<feature type="compositionally biased region" description="Acidic residues" evidence="9">
    <location>
        <begin position="594"/>
        <end position="603"/>
    </location>
</feature>
<dbReference type="SUPFAM" id="SSF81296">
    <property type="entry name" value="E set domains"/>
    <property type="match status" value="1"/>
</dbReference>
<dbReference type="Gene3D" id="1.10.3380.10">
    <property type="entry name" value="Sec63 N-terminal domain-like domain"/>
    <property type="match status" value="1"/>
</dbReference>
<dbReference type="InterPro" id="IPR035892">
    <property type="entry name" value="C2_domain_sf"/>
</dbReference>
<sequence length="755" mass="86333">MGRAEFEYDEVGNTFYYVMLAFYSLILIPCTYFFFPHDKQVEEKVDERLCQCEGDVDKRRRKAAIQPWRKTKKVVSFVVLAVAWVVLAFLVQKVASIENTHVEYDPYSILELDHGASTAQIKKAYRDMSKKFHPDKGGDAIQFDRVAKAYQALTDDASRENWEKYGNPDGPTATQFGIALPKWLVSKEYGVWVLAFYGFIFMILLPTGVGYWWYNSIKYNVDKVLLDTTQLFGYFTRKTPRMEIHRAIMVLGGAFEFNKEYNNEIILREADDVELPRLMKHLPLLGENKKERPLCLPYSIKARIMLHAHLSRQVIEHEDILFDQRYFLSRTHRLIEEMLSIAQQINYYTSTKIPIETIDNLIKLFPMMVQALWPKNSVLLQLPHINDYNINYIRRQKVNSCSDLAKLDNEKRRQVLNSLTDAQYRDVIIVLTSMPRLHIETAFEVPGEDDAHEITAGCFVTLKVKLTRLSLLDPAAADDDKLMKPCDENDEEVPAEKVEDEEGETPATPNVDVKNKKKAWEKQPQKKKGGAKKKTTNKGAKKVVASAVASTAAAAAAESETPATPDTPKDAEKKKERREKREEESADESGGSASEDEDKDSADEASCASPNDESDEDDWVAETKKPVLEAKSYETHPVHCPFYPGEKFEWWWLTLSFSEKKGQRRLIAPVTSCKTLVKEQTVEIRFPAPETKGSYMLQLGVQSDSYIDCNYAIDIKMEVKPAKEVVLPKYEDTEDEAEGEPIESSDEYTEESDDE</sequence>
<dbReference type="Gene3D" id="2.60.40.150">
    <property type="entry name" value="C2 domain"/>
    <property type="match status" value="1"/>
</dbReference>